<gene>
    <name evidence="2" type="ORF">CCAP1982_LOCUS13489</name>
</gene>
<dbReference type="AlphaFoldDB" id="A0A811V5L9"/>
<accession>A0A811V5L9</accession>
<reference evidence="2" key="1">
    <citation type="submission" date="2020-11" db="EMBL/GenBank/DDBJ databases">
        <authorList>
            <person name="Whitehead M."/>
        </authorList>
    </citation>
    <scope>NUCLEOTIDE SEQUENCE</scope>
    <source>
        <strain evidence="2">EGII</strain>
    </source>
</reference>
<feature type="region of interest" description="Disordered" evidence="1">
    <location>
        <begin position="1"/>
        <end position="42"/>
    </location>
</feature>
<dbReference type="Proteomes" id="UP000606786">
    <property type="component" value="Unassembled WGS sequence"/>
</dbReference>
<sequence length="63" mass="7257">MGKKNKNKKTGQTGDEPQGHQEQSRPQQQPLNQQCPLNPQREGEWELKSYSVHMQVKIVKSTL</sequence>
<evidence type="ECO:0000313" key="2">
    <source>
        <dbReference type="EMBL" id="CAD7005127.1"/>
    </source>
</evidence>
<organism evidence="2 3">
    <name type="scientific">Ceratitis capitata</name>
    <name type="common">Mediterranean fruit fly</name>
    <name type="synonym">Tephritis capitata</name>
    <dbReference type="NCBI Taxonomy" id="7213"/>
    <lineage>
        <taxon>Eukaryota</taxon>
        <taxon>Metazoa</taxon>
        <taxon>Ecdysozoa</taxon>
        <taxon>Arthropoda</taxon>
        <taxon>Hexapoda</taxon>
        <taxon>Insecta</taxon>
        <taxon>Pterygota</taxon>
        <taxon>Neoptera</taxon>
        <taxon>Endopterygota</taxon>
        <taxon>Diptera</taxon>
        <taxon>Brachycera</taxon>
        <taxon>Muscomorpha</taxon>
        <taxon>Tephritoidea</taxon>
        <taxon>Tephritidae</taxon>
        <taxon>Ceratitis</taxon>
        <taxon>Ceratitis</taxon>
    </lineage>
</organism>
<evidence type="ECO:0000313" key="3">
    <source>
        <dbReference type="Proteomes" id="UP000606786"/>
    </source>
</evidence>
<dbReference type="EMBL" id="CAJHJT010000034">
    <property type="protein sequence ID" value="CAD7005127.1"/>
    <property type="molecule type" value="Genomic_DNA"/>
</dbReference>
<keyword evidence="3" id="KW-1185">Reference proteome</keyword>
<comment type="caution">
    <text evidence="2">The sequence shown here is derived from an EMBL/GenBank/DDBJ whole genome shotgun (WGS) entry which is preliminary data.</text>
</comment>
<proteinExistence type="predicted"/>
<name>A0A811V5L9_CERCA</name>
<protein>
    <submittedName>
        <fullName evidence="2">(Mediterranean fruit fly) hypothetical protein</fullName>
    </submittedName>
</protein>
<feature type="compositionally biased region" description="Low complexity" evidence="1">
    <location>
        <begin position="24"/>
        <end position="40"/>
    </location>
</feature>
<evidence type="ECO:0000256" key="1">
    <source>
        <dbReference type="SAM" id="MobiDB-lite"/>
    </source>
</evidence>